<reference evidence="7" key="1">
    <citation type="submission" date="2023-05" db="EMBL/GenBank/DDBJ databases">
        <title>High-quality long-read genome of Scophthalmus maximus.</title>
        <authorList>
            <person name="Lien S."/>
            <person name="Martinez P."/>
        </authorList>
    </citation>
    <scope>NUCLEOTIDE SEQUENCE [LARGE SCALE GENOMIC DNA]</scope>
</reference>
<dbReference type="GO" id="GO:0016303">
    <property type="term" value="F:1-phosphatidylinositol-3-kinase activity"/>
    <property type="evidence" value="ECO:0007669"/>
    <property type="project" value="UniProtKB-EC"/>
</dbReference>
<accession>A0A8D3AE16</accession>
<feature type="domain" description="PI3K/PI4K catalytic" evidence="6">
    <location>
        <begin position="96"/>
        <end position="230"/>
    </location>
</feature>
<dbReference type="InterPro" id="IPR015433">
    <property type="entry name" value="PI3/4_kinase"/>
</dbReference>
<dbReference type="GeneTree" id="ENSGT00940000159982"/>
<dbReference type="PANTHER" id="PTHR10048:SF29">
    <property type="entry name" value="PHOSPHATIDYLINOSITOL 3-KINASE C2 DOMAIN-CONTAINING SUBUNIT GAMMA"/>
    <property type="match status" value="1"/>
</dbReference>
<dbReference type="Pfam" id="PF00454">
    <property type="entry name" value="PI3_PI4_kinase"/>
    <property type="match status" value="1"/>
</dbReference>
<dbReference type="GO" id="GO:0005737">
    <property type="term" value="C:cytoplasm"/>
    <property type="evidence" value="ECO:0007669"/>
    <property type="project" value="TreeGrafter"/>
</dbReference>
<comment type="similarity">
    <text evidence="1">Belongs to the PI3/PI4-kinase family. Type III PI4K subfamily.</text>
</comment>
<dbReference type="GO" id="GO:0016477">
    <property type="term" value="P:cell migration"/>
    <property type="evidence" value="ECO:0007669"/>
    <property type="project" value="TreeGrafter"/>
</dbReference>
<dbReference type="FunFam" id="3.30.1010.10:FF:000001">
    <property type="entry name" value="Phosphatidylinositol 4-phosphate 3-kinase C2 domain-containing subunit beta"/>
    <property type="match status" value="1"/>
</dbReference>
<dbReference type="PANTHER" id="PTHR10048">
    <property type="entry name" value="PHOSPHATIDYLINOSITOL KINASE"/>
    <property type="match status" value="1"/>
</dbReference>
<dbReference type="Gene3D" id="3.30.1010.10">
    <property type="entry name" value="Phosphatidylinositol 3-kinase Catalytic Subunit, Chain A, domain 4"/>
    <property type="match status" value="1"/>
</dbReference>
<proteinExistence type="inferred from homology"/>
<keyword evidence="2" id="KW-0808">Transferase</keyword>
<dbReference type="PROSITE" id="PS50290">
    <property type="entry name" value="PI3_4_KINASE_3"/>
    <property type="match status" value="1"/>
</dbReference>
<dbReference type="Proteomes" id="UP000694558">
    <property type="component" value="Chromosome 10"/>
</dbReference>
<dbReference type="InterPro" id="IPR000403">
    <property type="entry name" value="PI3/4_kinase_cat_dom"/>
</dbReference>
<dbReference type="InterPro" id="IPR011009">
    <property type="entry name" value="Kinase-like_dom_sf"/>
</dbReference>
<organism evidence="7 8">
    <name type="scientific">Scophthalmus maximus</name>
    <name type="common">Turbot</name>
    <name type="synonym">Psetta maxima</name>
    <dbReference type="NCBI Taxonomy" id="52904"/>
    <lineage>
        <taxon>Eukaryota</taxon>
        <taxon>Metazoa</taxon>
        <taxon>Chordata</taxon>
        <taxon>Craniata</taxon>
        <taxon>Vertebrata</taxon>
        <taxon>Euteleostomi</taxon>
        <taxon>Actinopterygii</taxon>
        <taxon>Neopterygii</taxon>
        <taxon>Teleostei</taxon>
        <taxon>Neoteleostei</taxon>
        <taxon>Acanthomorphata</taxon>
        <taxon>Carangaria</taxon>
        <taxon>Pleuronectiformes</taxon>
        <taxon>Pleuronectoidei</taxon>
        <taxon>Scophthalmidae</taxon>
        <taxon>Scophthalmus</taxon>
    </lineage>
</organism>
<evidence type="ECO:0000259" key="6">
    <source>
        <dbReference type="PROSITE" id="PS50290"/>
    </source>
</evidence>
<dbReference type="GO" id="GO:0048015">
    <property type="term" value="P:phosphatidylinositol-mediated signaling"/>
    <property type="evidence" value="ECO:0007669"/>
    <property type="project" value="TreeGrafter"/>
</dbReference>
<dbReference type="AlphaFoldDB" id="A0A8D3AE16"/>
<keyword evidence="3" id="KW-0418">Kinase</keyword>
<comment type="catalytic activity">
    <reaction evidence="4">
        <text>a 1,2-diacyl-sn-glycero-3-phospho-(1D-myo-inositol) + ATP = a 1,2-diacyl-sn-glycero-3-phospho-(1D-myo-inositol-3-phosphate) + ADP + H(+)</text>
        <dbReference type="Rhea" id="RHEA:12709"/>
        <dbReference type="ChEBI" id="CHEBI:15378"/>
        <dbReference type="ChEBI" id="CHEBI:30616"/>
        <dbReference type="ChEBI" id="CHEBI:57880"/>
        <dbReference type="ChEBI" id="CHEBI:58088"/>
        <dbReference type="ChEBI" id="CHEBI:456216"/>
        <dbReference type="EC" id="2.7.1.137"/>
    </reaction>
    <physiologicalReaction direction="left-to-right" evidence="4">
        <dbReference type="Rhea" id="RHEA:12710"/>
    </physiologicalReaction>
</comment>
<dbReference type="Ensembl" id="ENSSMAT00000016979.2">
    <property type="protein sequence ID" value="ENSSMAP00000016772.1"/>
    <property type="gene ID" value="ENSSMAG00000010238.2"/>
</dbReference>
<dbReference type="SUPFAM" id="SSF56112">
    <property type="entry name" value="Protein kinase-like (PK-like)"/>
    <property type="match status" value="1"/>
</dbReference>
<evidence type="ECO:0000256" key="2">
    <source>
        <dbReference type="ARBA" id="ARBA00022679"/>
    </source>
</evidence>
<evidence type="ECO:0000256" key="1">
    <source>
        <dbReference type="ARBA" id="ARBA00006209"/>
    </source>
</evidence>
<dbReference type="GO" id="GO:0035005">
    <property type="term" value="F:1-phosphatidylinositol-4-phosphate 3-kinase activity"/>
    <property type="evidence" value="ECO:0007669"/>
    <property type="project" value="UniProtKB-EC"/>
</dbReference>
<protein>
    <recommendedName>
        <fullName evidence="6">PI3K/PI4K catalytic domain-containing protein</fullName>
    </recommendedName>
</protein>
<dbReference type="GO" id="GO:0043491">
    <property type="term" value="P:phosphatidylinositol 3-kinase/protein kinase B signal transduction"/>
    <property type="evidence" value="ECO:0007669"/>
    <property type="project" value="TreeGrafter"/>
</dbReference>
<dbReference type="GO" id="GO:0005942">
    <property type="term" value="C:phosphatidylinositol 3-kinase complex"/>
    <property type="evidence" value="ECO:0007669"/>
    <property type="project" value="TreeGrafter"/>
</dbReference>
<evidence type="ECO:0000313" key="8">
    <source>
        <dbReference type="Proteomes" id="UP000694558"/>
    </source>
</evidence>
<evidence type="ECO:0000313" key="7">
    <source>
        <dbReference type="Ensembl" id="ENSSMAP00000016772.1"/>
    </source>
</evidence>
<dbReference type="GO" id="GO:0005886">
    <property type="term" value="C:plasma membrane"/>
    <property type="evidence" value="ECO:0007669"/>
    <property type="project" value="TreeGrafter"/>
</dbReference>
<name>A0A8D3AE16_SCOMX</name>
<evidence type="ECO:0000256" key="3">
    <source>
        <dbReference type="ARBA" id="ARBA00022777"/>
    </source>
</evidence>
<reference evidence="7" key="2">
    <citation type="submission" date="2025-08" db="UniProtKB">
        <authorList>
            <consortium name="Ensembl"/>
        </authorList>
    </citation>
    <scope>IDENTIFICATION</scope>
</reference>
<sequence>MGNSRLLDDAHSDPFYQSWHSKIQAALRHCCGQKLRQELERQTHLVSMLVQVADKVRTADKARRKVCKRISIGNFFKDGISCCLPLDPAVRVKAVDLDACKFYNSNAAPLGITFVCTDPLAKNVSVICKTGDNLRQDMLMLQIVRAMDNVWLQEGLDMQMITYRCLSTGPAQGLVEVVPEAVTLGKIQQEWGLGGTWREDTLEKWFHMLNKTQEDYEKVKTISNSSLFHS</sequence>
<comment type="catalytic activity">
    <reaction evidence="5">
        <text>a 1,2-diacyl-sn-glycero-3-phospho-(1D-myo-inositol 4-phosphate) + ATP = a 1,2-diacyl-sn-glycero-3-phospho-(1D-myo-inositol-3,4-bisphosphate) + ADP + H(+)</text>
        <dbReference type="Rhea" id="RHEA:18373"/>
        <dbReference type="ChEBI" id="CHEBI:15378"/>
        <dbReference type="ChEBI" id="CHEBI:30616"/>
        <dbReference type="ChEBI" id="CHEBI:57658"/>
        <dbReference type="ChEBI" id="CHEBI:58178"/>
        <dbReference type="ChEBI" id="CHEBI:456216"/>
        <dbReference type="EC" id="2.7.1.154"/>
    </reaction>
    <physiologicalReaction direction="left-to-right" evidence="5">
        <dbReference type="Rhea" id="RHEA:18374"/>
    </physiologicalReaction>
</comment>
<evidence type="ECO:0000256" key="5">
    <source>
        <dbReference type="ARBA" id="ARBA00029297"/>
    </source>
</evidence>
<evidence type="ECO:0000256" key="4">
    <source>
        <dbReference type="ARBA" id="ARBA00023985"/>
    </source>
</evidence>